<name>A0ABY5KA04_9CELL</name>
<proteinExistence type="predicted"/>
<dbReference type="Gene3D" id="3.90.1150.10">
    <property type="entry name" value="Aspartate Aminotransferase, domain 1"/>
    <property type="match status" value="1"/>
</dbReference>
<dbReference type="Proteomes" id="UP001317322">
    <property type="component" value="Chromosome"/>
</dbReference>
<protein>
    <submittedName>
        <fullName evidence="1">Uncharacterized protein</fullName>
    </submittedName>
</protein>
<evidence type="ECO:0000313" key="1">
    <source>
        <dbReference type="EMBL" id="UUI66883.1"/>
    </source>
</evidence>
<organism evidence="1 2">
    <name type="scientific">Cellulomonas wangsupingiae</name>
    <dbReference type="NCBI Taxonomy" id="2968085"/>
    <lineage>
        <taxon>Bacteria</taxon>
        <taxon>Bacillati</taxon>
        <taxon>Actinomycetota</taxon>
        <taxon>Actinomycetes</taxon>
        <taxon>Micrococcales</taxon>
        <taxon>Cellulomonadaceae</taxon>
        <taxon>Cellulomonas</taxon>
    </lineage>
</organism>
<dbReference type="InterPro" id="IPR015422">
    <property type="entry name" value="PyrdxlP-dep_Trfase_small"/>
</dbReference>
<dbReference type="RefSeq" id="WP_227562931.1">
    <property type="nucleotide sequence ID" value="NZ_CP101989.1"/>
</dbReference>
<accession>A0ABY5KA04</accession>
<keyword evidence="2" id="KW-1185">Reference proteome</keyword>
<reference evidence="1 2" key="1">
    <citation type="submission" date="2022-07" db="EMBL/GenBank/DDBJ databases">
        <title>Novel species in genus cellulomonas.</title>
        <authorList>
            <person name="Ye L."/>
        </authorList>
    </citation>
    <scope>NUCLEOTIDE SEQUENCE [LARGE SCALE GENOMIC DNA]</scope>
    <source>
        <strain evidence="2">zg-Y908</strain>
    </source>
</reference>
<gene>
    <name evidence="1" type="ORF">NP075_09360</name>
</gene>
<sequence length="57" mass="5812">MAVAPGSMFGEAAAGMVRVSLAAPRDLLLDGLARRADEVADTPDDAWTRTAAVPVGT</sequence>
<evidence type="ECO:0000313" key="2">
    <source>
        <dbReference type="Proteomes" id="UP001317322"/>
    </source>
</evidence>
<dbReference type="EMBL" id="CP101989">
    <property type="protein sequence ID" value="UUI66883.1"/>
    <property type="molecule type" value="Genomic_DNA"/>
</dbReference>